<sequence>MVSSKRTISWLLIKRQYLDMYLDGSVSTRKAIANLPQTLLDFAVAGDGMATKQGWWIRRLWLSLGYVVLLWCITLVTGCDHPLAPESSRHRPGNYWAIAAALSTGYPCQAALDQVASFFGVLG</sequence>
<evidence type="ECO:0000313" key="2">
    <source>
        <dbReference type="EMBL" id="MEP0945865.1"/>
    </source>
</evidence>
<dbReference type="RefSeq" id="WP_348251242.1">
    <property type="nucleotide sequence ID" value="NZ_JAMPKX010000001.1"/>
</dbReference>
<feature type="transmembrane region" description="Helical" evidence="1">
    <location>
        <begin position="60"/>
        <end position="78"/>
    </location>
</feature>
<organism evidence="2 3">
    <name type="scientific">Leptolyngbya subtilissima DQ-A4</name>
    <dbReference type="NCBI Taxonomy" id="2933933"/>
    <lineage>
        <taxon>Bacteria</taxon>
        <taxon>Bacillati</taxon>
        <taxon>Cyanobacteriota</taxon>
        <taxon>Cyanophyceae</taxon>
        <taxon>Leptolyngbyales</taxon>
        <taxon>Leptolyngbyaceae</taxon>
        <taxon>Leptolyngbya group</taxon>
        <taxon>Leptolyngbya</taxon>
    </lineage>
</organism>
<accession>A0ABV0JZA8</accession>
<name>A0ABV0JZA8_9CYAN</name>
<protein>
    <submittedName>
        <fullName evidence="2">Uncharacterized protein</fullName>
    </submittedName>
</protein>
<dbReference type="EMBL" id="JAMPKX010000001">
    <property type="protein sequence ID" value="MEP0945865.1"/>
    <property type="molecule type" value="Genomic_DNA"/>
</dbReference>
<gene>
    <name evidence="2" type="ORF">NC992_03170</name>
</gene>
<keyword evidence="1" id="KW-0812">Transmembrane</keyword>
<keyword evidence="3" id="KW-1185">Reference proteome</keyword>
<dbReference type="Proteomes" id="UP001482513">
    <property type="component" value="Unassembled WGS sequence"/>
</dbReference>
<evidence type="ECO:0000256" key="1">
    <source>
        <dbReference type="SAM" id="Phobius"/>
    </source>
</evidence>
<keyword evidence="1" id="KW-1133">Transmembrane helix</keyword>
<evidence type="ECO:0000313" key="3">
    <source>
        <dbReference type="Proteomes" id="UP001482513"/>
    </source>
</evidence>
<proteinExistence type="predicted"/>
<keyword evidence="1" id="KW-0472">Membrane</keyword>
<comment type="caution">
    <text evidence="2">The sequence shown here is derived from an EMBL/GenBank/DDBJ whole genome shotgun (WGS) entry which is preliminary data.</text>
</comment>
<reference evidence="2 3" key="1">
    <citation type="submission" date="2022-04" db="EMBL/GenBank/DDBJ databases">
        <title>Positive selection, recombination, and allopatry shape intraspecific diversity of widespread and dominant cyanobacteria.</title>
        <authorList>
            <person name="Wei J."/>
            <person name="Shu W."/>
            <person name="Hu C."/>
        </authorList>
    </citation>
    <scope>NUCLEOTIDE SEQUENCE [LARGE SCALE GENOMIC DNA]</scope>
    <source>
        <strain evidence="2 3">DQ-A4</strain>
    </source>
</reference>